<dbReference type="Pfam" id="PF23039">
    <property type="entry name" value="TMEM132_3rd"/>
    <property type="match status" value="1"/>
</dbReference>
<dbReference type="Proteomes" id="UP001474421">
    <property type="component" value="Unassembled WGS sequence"/>
</dbReference>
<keyword evidence="4" id="KW-1185">Reference proteome</keyword>
<dbReference type="EMBL" id="JAOTOJ010000018">
    <property type="protein sequence ID" value="KAK9391487.1"/>
    <property type="molecule type" value="Genomic_DNA"/>
</dbReference>
<evidence type="ECO:0000256" key="1">
    <source>
        <dbReference type="SAM" id="MobiDB-lite"/>
    </source>
</evidence>
<feature type="domain" description="Transmembrane protein TMEM132 cohesin-like" evidence="2">
    <location>
        <begin position="1"/>
        <end position="42"/>
    </location>
</feature>
<evidence type="ECO:0000313" key="3">
    <source>
        <dbReference type="EMBL" id="KAK9391487.1"/>
    </source>
</evidence>
<name>A0AAW1AP12_CROAD</name>
<feature type="region of interest" description="Disordered" evidence="1">
    <location>
        <begin position="54"/>
        <end position="114"/>
    </location>
</feature>
<evidence type="ECO:0000259" key="2">
    <source>
        <dbReference type="Pfam" id="PF23039"/>
    </source>
</evidence>
<keyword evidence="3" id="KW-0472">Membrane</keyword>
<dbReference type="InterPro" id="IPR026307">
    <property type="entry name" value="TMEM132"/>
</dbReference>
<dbReference type="PANTHER" id="PTHR13388:SF12">
    <property type="entry name" value="TRANSMEMBRANE PROTEIN 132B"/>
    <property type="match status" value="1"/>
</dbReference>
<sequence>MDFEIDNSSELAGAQQITWQVEYPRDEAESELVVSEIFVSQSLFVGIVPLAMGGKERAKEIEERKKVKEGDQEREGREEGKEKKGRDGRKREKEGEREGRKKEGRRKEGRKEGE</sequence>
<comment type="caution">
    <text evidence="3">The sequence shown here is derived from an EMBL/GenBank/DDBJ whole genome shotgun (WGS) entry which is preliminary data.</text>
</comment>
<dbReference type="PANTHER" id="PTHR13388">
    <property type="entry name" value="DETONATOR, ISOFORM E"/>
    <property type="match status" value="1"/>
</dbReference>
<dbReference type="AlphaFoldDB" id="A0AAW1AP12"/>
<evidence type="ECO:0000313" key="4">
    <source>
        <dbReference type="Proteomes" id="UP001474421"/>
    </source>
</evidence>
<organism evidence="3 4">
    <name type="scientific">Crotalus adamanteus</name>
    <name type="common">Eastern diamondback rattlesnake</name>
    <dbReference type="NCBI Taxonomy" id="8729"/>
    <lineage>
        <taxon>Eukaryota</taxon>
        <taxon>Metazoa</taxon>
        <taxon>Chordata</taxon>
        <taxon>Craniata</taxon>
        <taxon>Vertebrata</taxon>
        <taxon>Euteleostomi</taxon>
        <taxon>Lepidosauria</taxon>
        <taxon>Squamata</taxon>
        <taxon>Bifurcata</taxon>
        <taxon>Unidentata</taxon>
        <taxon>Episquamata</taxon>
        <taxon>Toxicofera</taxon>
        <taxon>Serpentes</taxon>
        <taxon>Colubroidea</taxon>
        <taxon>Viperidae</taxon>
        <taxon>Crotalinae</taxon>
        <taxon>Crotalus</taxon>
    </lineage>
</organism>
<proteinExistence type="predicted"/>
<accession>A0AAW1AP12</accession>
<keyword evidence="3" id="KW-0812">Transmembrane</keyword>
<gene>
    <name evidence="3" type="ORF">NXF25_017876</name>
</gene>
<dbReference type="InterPro" id="IPR055421">
    <property type="entry name" value="TMEM132_3rd"/>
</dbReference>
<protein>
    <submittedName>
        <fullName evidence="3">Transmembrane protein</fullName>
    </submittedName>
</protein>
<reference evidence="3 4" key="1">
    <citation type="journal article" date="2024" name="Proc. Natl. Acad. Sci. U.S.A.">
        <title>The genetic regulatory architecture and epigenomic basis for age-related changes in rattlesnake venom.</title>
        <authorList>
            <person name="Hogan M.P."/>
            <person name="Holding M.L."/>
            <person name="Nystrom G.S."/>
            <person name="Colston T.J."/>
            <person name="Bartlett D.A."/>
            <person name="Mason A.J."/>
            <person name="Ellsworth S.A."/>
            <person name="Rautsaw R.M."/>
            <person name="Lawrence K.C."/>
            <person name="Strickland J.L."/>
            <person name="He B."/>
            <person name="Fraser P."/>
            <person name="Margres M.J."/>
            <person name="Gilbert D.M."/>
            <person name="Gibbs H.L."/>
            <person name="Parkinson C.L."/>
            <person name="Rokyta D.R."/>
        </authorList>
    </citation>
    <scope>NUCLEOTIDE SEQUENCE [LARGE SCALE GENOMIC DNA]</scope>
    <source>
        <strain evidence="3">DRR0105</strain>
    </source>
</reference>